<dbReference type="AlphaFoldDB" id="A0A4Y2RR76"/>
<dbReference type="OrthoDB" id="6617542at2759"/>
<protein>
    <submittedName>
        <fullName evidence="1">Uncharacterized protein</fullName>
    </submittedName>
</protein>
<dbReference type="Proteomes" id="UP000499080">
    <property type="component" value="Unassembled WGS sequence"/>
</dbReference>
<dbReference type="EMBL" id="BGPR01018125">
    <property type="protein sequence ID" value="GBN78307.1"/>
    <property type="molecule type" value="Genomic_DNA"/>
</dbReference>
<comment type="caution">
    <text evidence="1">The sequence shown here is derived from an EMBL/GenBank/DDBJ whole genome shotgun (WGS) entry which is preliminary data.</text>
</comment>
<proteinExistence type="predicted"/>
<name>A0A4Y2RR76_ARAVE</name>
<gene>
    <name evidence="1" type="ORF">AVEN_183563_1</name>
</gene>
<evidence type="ECO:0000313" key="1">
    <source>
        <dbReference type="EMBL" id="GBN78307.1"/>
    </source>
</evidence>
<accession>A0A4Y2RR76</accession>
<sequence length="148" mass="17219">MQKEEYEEWMSIDKDILVTAILIDLEIFQAVCEQDQAIRVDDSDRDECVEENPSTNTEMRQDLDILKRGVQHRSTNFKKQYDCRRTLRIPGNEYPQLSCSDQMTDCISQSAEHSIFLNNLTSHNEAYRLPSEIKMASYSEQQRMSGAS</sequence>
<reference evidence="1 2" key="1">
    <citation type="journal article" date="2019" name="Sci. Rep.">
        <title>Orb-weaving spider Araneus ventricosus genome elucidates the spidroin gene catalogue.</title>
        <authorList>
            <person name="Kono N."/>
            <person name="Nakamura H."/>
            <person name="Ohtoshi R."/>
            <person name="Moran D.A.P."/>
            <person name="Shinohara A."/>
            <person name="Yoshida Y."/>
            <person name="Fujiwara M."/>
            <person name="Mori M."/>
            <person name="Tomita M."/>
            <person name="Arakawa K."/>
        </authorList>
    </citation>
    <scope>NUCLEOTIDE SEQUENCE [LARGE SCALE GENOMIC DNA]</scope>
</reference>
<keyword evidence="2" id="KW-1185">Reference proteome</keyword>
<organism evidence="1 2">
    <name type="scientific">Araneus ventricosus</name>
    <name type="common">Orbweaver spider</name>
    <name type="synonym">Epeira ventricosa</name>
    <dbReference type="NCBI Taxonomy" id="182803"/>
    <lineage>
        <taxon>Eukaryota</taxon>
        <taxon>Metazoa</taxon>
        <taxon>Ecdysozoa</taxon>
        <taxon>Arthropoda</taxon>
        <taxon>Chelicerata</taxon>
        <taxon>Arachnida</taxon>
        <taxon>Araneae</taxon>
        <taxon>Araneomorphae</taxon>
        <taxon>Entelegynae</taxon>
        <taxon>Araneoidea</taxon>
        <taxon>Araneidae</taxon>
        <taxon>Araneus</taxon>
    </lineage>
</organism>
<evidence type="ECO:0000313" key="2">
    <source>
        <dbReference type="Proteomes" id="UP000499080"/>
    </source>
</evidence>